<evidence type="ECO:0000256" key="1">
    <source>
        <dbReference type="SAM" id="MobiDB-lite"/>
    </source>
</evidence>
<proteinExistence type="predicted"/>
<evidence type="ECO:0000313" key="3">
    <source>
        <dbReference type="Proteomes" id="UP000664859"/>
    </source>
</evidence>
<dbReference type="Proteomes" id="UP000664859">
    <property type="component" value="Unassembled WGS sequence"/>
</dbReference>
<sequence>MEVVREREEYKDTEGDERERPSKEYIDKAKCTARSLCELQNVRNLLDALDVNPAARDLALNILEEEGGTAMQAFINAQIAAAAAEEMQRQKHELGEFAKGTVMDLLQAERAPQMMASLFREPSMCATVRTGVQWGLETPYVYDKVTELFEWILNGYLLADGAANEWSREEAAKEAVAPLLAWVLTPEGELDESVLHAVMTALPWMQPSVNETMAWAVDETLKADDYKEYAKGIIVEMLKSQGAQAAANAQAEAHLQRAKARSSKDSITILAGTKDSDHPALDDFASRVRDKGEEALADLKLDTTDSEEDQVGDDSDIGASFNKDANVHKGRPQGGGAARDDGESADGADGQVS</sequence>
<feature type="region of interest" description="Disordered" evidence="1">
    <location>
        <begin position="298"/>
        <end position="353"/>
    </location>
</feature>
<gene>
    <name evidence="2" type="ORF">JKP88DRAFT_264788</name>
</gene>
<feature type="compositionally biased region" description="Acidic residues" evidence="1">
    <location>
        <begin position="304"/>
        <end position="316"/>
    </location>
</feature>
<feature type="region of interest" description="Disordered" evidence="1">
    <location>
        <begin position="1"/>
        <end position="21"/>
    </location>
</feature>
<organism evidence="2 3">
    <name type="scientific">Tribonema minus</name>
    <dbReference type="NCBI Taxonomy" id="303371"/>
    <lineage>
        <taxon>Eukaryota</taxon>
        <taxon>Sar</taxon>
        <taxon>Stramenopiles</taxon>
        <taxon>Ochrophyta</taxon>
        <taxon>PX clade</taxon>
        <taxon>Xanthophyceae</taxon>
        <taxon>Tribonematales</taxon>
        <taxon>Tribonemataceae</taxon>
        <taxon>Tribonema</taxon>
    </lineage>
</organism>
<dbReference type="EMBL" id="JAFCMP010000518">
    <property type="protein sequence ID" value="KAG5178064.1"/>
    <property type="molecule type" value="Genomic_DNA"/>
</dbReference>
<evidence type="ECO:0000313" key="2">
    <source>
        <dbReference type="EMBL" id="KAG5178064.1"/>
    </source>
</evidence>
<comment type="caution">
    <text evidence="2">The sequence shown here is derived from an EMBL/GenBank/DDBJ whole genome shotgun (WGS) entry which is preliminary data.</text>
</comment>
<reference evidence="2" key="1">
    <citation type="submission" date="2021-02" db="EMBL/GenBank/DDBJ databases">
        <title>First Annotated Genome of the Yellow-green Alga Tribonema minus.</title>
        <authorList>
            <person name="Mahan K.M."/>
        </authorList>
    </citation>
    <scope>NUCLEOTIDE SEQUENCE</scope>
    <source>
        <strain evidence="2">UTEX B ZZ1240</strain>
    </source>
</reference>
<dbReference type="AlphaFoldDB" id="A0A835YMT8"/>
<accession>A0A835YMT8</accession>
<protein>
    <submittedName>
        <fullName evidence="2">Uncharacterized protein</fullName>
    </submittedName>
</protein>
<name>A0A835YMT8_9STRA</name>
<keyword evidence="3" id="KW-1185">Reference proteome</keyword>